<accession>A0A917WXA4</accession>
<reference evidence="1" key="2">
    <citation type="submission" date="2020-09" db="EMBL/GenBank/DDBJ databases">
        <authorList>
            <person name="Sun Q."/>
            <person name="Zhou Y."/>
        </authorList>
    </citation>
    <scope>NUCLEOTIDE SEQUENCE</scope>
    <source>
        <strain evidence="1">CGMCC 4.7312</strain>
    </source>
</reference>
<dbReference type="EMBL" id="BMNB01000011">
    <property type="protein sequence ID" value="GGM41674.1"/>
    <property type="molecule type" value="Genomic_DNA"/>
</dbReference>
<dbReference type="Proteomes" id="UP000608890">
    <property type="component" value="Unassembled WGS sequence"/>
</dbReference>
<proteinExistence type="predicted"/>
<dbReference type="AlphaFoldDB" id="A0A917WXA4"/>
<evidence type="ECO:0000313" key="1">
    <source>
        <dbReference type="EMBL" id="GGM41674.1"/>
    </source>
</evidence>
<comment type="caution">
    <text evidence="1">The sequence shown here is derived from an EMBL/GenBank/DDBJ whole genome shotgun (WGS) entry which is preliminary data.</text>
</comment>
<evidence type="ECO:0000313" key="2">
    <source>
        <dbReference type="Proteomes" id="UP000608890"/>
    </source>
</evidence>
<reference evidence="1" key="1">
    <citation type="journal article" date="2014" name="Int. J. Syst. Evol. Microbiol.">
        <title>Complete genome sequence of Corynebacterium casei LMG S-19264T (=DSM 44701T), isolated from a smear-ripened cheese.</title>
        <authorList>
            <consortium name="US DOE Joint Genome Institute (JGI-PGF)"/>
            <person name="Walter F."/>
            <person name="Albersmeier A."/>
            <person name="Kalinowski J."/>
            <person name="Ruckert C."/>
        </authorList>
    </citation>
    <scope>NUCLEOTIDE SEQUENCE</scope>
    <source>
        <strain evidence="1">CGMCC 4.7312</strain>
    </source>
</reference>
<gene>
    <name evidence="1" type="ORF">GCM10011608_27970</name>
</gene>
<protein>
    <submittedName>
        <fullName evidence="1">Uncharacterized protein</fullName>
    </submittedName>
</protein>
<organism evidence="1 2">
    <name type="scientific">Micromonospora sonchi</name>
    <dbReference type="NCBI Taxonomy" id="1763543"/>
    <lineage>
        <taxon>Bacteria</taxon>
        <taxon>Bacillati</taxon>
        <taxon>Actinomycetota</taxon>
        <taxon>Actinomycetes</taxon>
        <taxon>Micromonosporales</taxon>
        <taxon>Micromonosporaceae</taxon>
        <taxon>Micromonospora</taxon>
    </lineage>
</organism>
<name>A0A917WXA4_9ACTN</name>
<keyword evidence="2" id="KW-1185">Reference proteome</keyword>
<sequence length="93" mass="10295">MGANCQPFKLNAWGVGTLQGCGCLLSGCMERQRLAGLAEIAELLGGVSRQRASEIIRRPTFPEPIDILATGRIWDRADVIAWIREHRPHQQAD</sequence>